<dbReference type="Pfam" id="PF26079">
    <property type="entry name" value="Baseplate_J_C"/>
    <property type="match status" value="1"/>
</dbReference>
<dbReference type="InterPro" id="IPR052399">
    <property type="entry name" value="Phage_Baseplate_Assmbl_Protein"/>
</dbReference>
<dbReference type="Pfam" id="PF04865">
    <property type="entry name" value="Baseplate_J"/>
    <property type="match status" value="1"/>
</dbReference>
<organism evidence="5 6">
    <name type="scientific">Rhizobium skierniewicense</name>
    <dbReference type="NCBI Taxonomy" id="984260"/>
    <lineage>
        <taxon>Bacteria</taxon>
        <taxon>Pseudomonadati</taxon>
        <taxon>Pseudomonadota</taxon>
        <taxon>Alphaproteobacteria</taxon>
        <taxon>Hyphomicrobiales</taxon>
        <taxon>Rhizobiaceae</taxon>
        <taxon>Rhizobium/Agrobacterium group</taxon>
        <taxon>Rhizobium</taxon>
    </lineage>
</organism>
<evidence type="ECO:0000256" key="1">
    <source>
        <dbReference type="ARBA" id="ARBA00038087"/>
    </source>
</evidence>
<keyword evidence="6" id="KW-1185">Reference proteome</keyword>
<proteinExistence type="inferred from homology"/>
<protein>
    <submittedName>
        <fullName evidence="5">Putative phage protein gp47/JayE</fullName>
    </submittedName>
</protein>
<dbReference type="EMBL" id="JACIDV010000009">
    <property type="protein sequence ID" value="MBB3947205.1"/>
    <property type="molecule type" value="Genomic_DNA"/>
</dbReference>
<dbReference type="InterPro" id="IPR006949">
    <property type="entry name" value="Barrel_Baseplate_J-like"/>
</dbReference>
<dbReference type="InterPro" id="IPR058531">
    <property type="entry name" value="Baseplate_J_M"/>
</dbReference>
<dbReference type="AlphaFoldDB" id="A0A7W6CEP8"/>
<accession>A0A7W6CEP8</accession>
<dbReference type="InterPro" id="IPR058530">
    <property type="entry name" value="Baseplate_J-like_C"/>
</dbReference>
<evidence type="ECO:0000313" key="5">
    <source>
        <dbReference type="EMBL" id="MBB3947205.1"/>
    </source>
</evidence>
<evidence type="ECO:0000259" key="3">
    <source>
        <dbReference type="Pfam" id="PF26078"/>
    </source>
</evidence>
<dbReference type="RefSeq" id="WP_183897064.1">
    <property type="nucleotide sequence ID" value="NZ_JACIDV010000009.1"/>
</dbReference>
<dbReference type="PANTHER" id="PTHR37829">
    <property type="entry name" value="PHAGE-LIKE ELEMENT PBSX PROTEIN XKDT"/>
    <property type="match status" value="1"/>
</dbReference>
<dbReference type="Proteomes" id="UP000565286">
    <property type="component" value="Unassembled WGS sequence"/>
</dbReference>
<feature type="domain" description="Baseplate J-like central" evidence="3">
    <location>
        <begin position="204"/>
        <end position="285"/>
    </location>
</feature>
<name>A0A7W6CEP8_9HYPH</name>
<sequence>MVWPIDTAKTIFLRMGARLETAVLRIRSDIDPIDLSRAVYSARGMFSQILRAIAPEIREVQDHQAYWGRQYMPDSADAEEAILSHSSIWGVPQRGALKAVGTVLIEGAAGTVLPSGIELSSGAGALYLTTAGGTIAAGGTLTVAAIASEAGVTGNLETGVRLATVTSFSAISRITVATSFAGGADEQTLDELKAAYLTRIRQAPHGGAGFDYPVWVRQVADAKAVAIVPDWIGFGSLGVVVVMNDEDNDPRQPTLAEIETIQTHLGPQSSQTGVRPVTARAIVVAGTLRTIPLAVRLRPDTAIVRAAVTDAYQRFIATIGDEDDDQNESPIGARIEPSRISEAISSASGEYAHDLIVPAAPFTLERTEYPVAAAIVFVD</sequence>
<feature type="domain" description="Baseplate J-like C-terminal" evidence="4">
    <location>
        <begin position="293"/>
        <end position="376"/>
    </location>
</feature>
<evidence type="ECO:0000259" key="2">
    <source>
        <dbReference type="Pfam" id="PF04865"/>
    </source>
</evidence>
<dbReference type="Pfam" id="PF26078">
    <property type="entry name" value="Baseplate_J_M"/>
    <property type="match status" value="1"/>
</dbReference>
<feature type="domain" description="Baseplate protein J-like barrel" evidence="2">
    <location>
        <begin position="102"/>
        <end position="183"/>
    </location>
</feature>
<comment type="similarity">
    <text evidence="1">Belongs to the Mu gp47/PBSX XkdT family.</text>
</comment>
<reference evidence="5 6" key="1">
    <citation type="submission" date="2020-08" db="EMBL/GenBank/DDBJ databases">
        <title>Genomic Encyclopedia of Type Strains, Phase IV (KMG-IV): sequencing the most valuable type-strain genomes for metagenomic binning, comparative biology and taxonomic classification.</title>
        <authorList>
            <person name="Goeker M."/>
        </authorList>
    </citation>
    <scope>NUCLEOTIDE SEQUENCE [LARGE SCALE GENOMIC DNA]</scope>
    <source>
        <strain evidence="5 6">DSM 26438</strain>
    </source>
</reference>
<evidence type="ECO:0000259" key="4">
    <source>
        <dbReference type="Pfam" id="PF26079"/>
    </source>
</evidence>
<comment type="caution">
    <text evidence="5">The sequence shown here is derived from an EMBL/GenBank/DDBJ whole genome shotgun (WGS) entry which is preliminary data.</text>
</comment>
<gene>
    <name evidence="5" type="ORF">GGQ73_003171</name>
</gene>
<evidence type="ECO:0000313" key="6">
    <source>
        <dbReference type="Proteomes" id="UP000565286"/>
    </source>
</evidence>
<dbReference type="PANTHER" id="PTHR37829:SF3">
    <property type="entry name" value="PROTEIN JAYE-RELATED"/>
    <property type="match status" value="1"/>
</dbReference>